<gene>
    <name evidence="2" type="ORF">IAA53_08500</name>
</gene>
<dbReference type="NCBIfam" id="NF045594">
    <property type="entry name" value="flavodox_BilS"/>
    <property type="match status" value="1"/>
</dbReference>
<dbReference type="InterPro" id="IPR008254">
    <property type="entry name" value="Flavodoxin/NO_synth"/>
</dbReference>
<accession>A0A9D1IX54</accession>
<dbReference type="Pfam" id="PF12641">
    <property type="entry name" value="Flavodoxin_3"/>
    <property type="match status" value="1"/>
</dbReference>
<dbReference type="PROSITE" id="PS00201">
    <property type="entry name" value="FLAVODOXIN"/>
    <property type="match status" value="1"/>
</dbReference>
<evidence type="ECO:0000313" key="2">
    <source>
        <dbReference type="EMBL" id="HIR51306.1"/>
    </source>
</evidence>
<dbReference type="GO" id="GO:0016651">
    <property type="term" value="F:oxidoreductase activity, acting on NAD(P)H"/>
    <property type="evidence" value="ECO:0007669"/>
    <property type="project" value="UniProtKB-ARBA"/>
</dbReference>
<dbReference type="GO" id="GO:0010181">
    <property type="term" value="F:FMN binding"/>
    <property type="evidence" value="ECO:0007669"/>
    <property type="project" value="InterPro"/>
</dbReference>
<dbReference type="InterPro" id="IPR029039">
    <property type="entry name" value="Flavoprotein-like_sf"/>
</dbReference>
<dbReference type="Proteomes" id="UP000824239">
    <property type="component" value="Unassembled WGS sequence"/>
</dbReference>
<sequence>MTYAVVFVSRTGNTRRLAEAIPPALGREACCYFGPPSDEALRADWIFAGFWTNRGDCGDEMAAFLARVTTQHIFLFGTAGFGGDPQYFADILGRVREKLPAARCCGTFMCQGEMPPAVRTRYEAMEDGPQKAQSLRNFDMALGHPDEADLQALACAAAQAWQKAGQDG</sequence>
<evidence type="ECO:0000259" key="1">
    <source>
        <dbReference type="Pfam" id="PF12641"/>
    </source>
</evidence>
<protein>
    <recommendedName>
        <fullName evidence="1">Flavodoxin-like domain-containing protein</fullName>
    </recommendedName>
</protein>
<dbReference type="Gene3D" id="3.40.50.360">
    <property type="match status" value="1"/>
</dbReference>
<dbReference type="EMBL" id="DVHE01000064">
    <property type="protein sequence ID" value="HIR51306.1"/>
    <property type="molecule type" value="Genomic_DNA"/>
</dbReference>
<evidence type="ECO:0000313" key="3">
    <source>
        <dbReference type="Proteomes" id="UP000824239"/>
    </source>
</evidence>
<reference evidence="2" key="2">
    <citation type="journal article" date="2021" name="PeerJ">
        <title>Extensive microbial diversity within the chicken gut microbiome revealed by metagenomics and culture.</title>
        <authorList>
            <person name="Gilroy R."/>
            <person name="Ravi A."/>
            <person name="Getino M."/>
            <person name="Pursley I."/>
            <person name="Horton D.L."/>
            <person name="Alikhan N.F."/>
            <person name="Baker D."/>
            <person name="Gharbi K."/>
            <person name="Hall N."/>
            <person name="Watson M."/>
            <person name="Adriaenssens E.M."/>
            <person name="Foster-Nyarko E."/>
            <person name="Jarju S."/>
            <person name="Secka A."/>
            <person name="Antonio M."/>
            <person name="Oren A."/>
            <person name="Chaudhuri R.R."/>
            <person name="La Ragione R."/>
            <person name="Hildebrand F."/>
            <person name="Pallen M.J."/>
        </authorList>
    </citation>
    <scope>NUCLEOTIDE SEQUENCE</scope>
    <source>
        <strain evidence="2">ChiBcec15-4380</strain>
    </source>
</reference>
<dbReference type="InterPro" id="IPR054633">
    <property type="entry name" value="BilS"/>
</dbReference>
<dbReference type="AlphaFoldDB" id="A0A9D1IX54"/>
<name>A0A9D1IX54_9FIRM</name>
<feature type="domain" description="Flavodoxin-like" evidence="1">
    <location>
        <begin position="5"/>
        <end position="154"/>
    </location>
</feature>
<dbReference type="GO" id="GO:0009055">
    <property type="term" value="F:electron transfer activity"/>
    <property type="evidence" value="ECO:0007669"/>
    <property type="project" value="InterPro"/>
</dbReference>
<dbReference type="SUPFAM" id="SSF52218">
    <property type="entry name" value="Flavoproteins"/>
    <property type="match status" value="1"/>
</dbReference>
<proteinExistence type="predicted"/>
<comment type="caution">
    <text evidence="2">The sequence shown here is derived from an EMBL/GenBank/DDBJ whole genome shotgun (WGS) entry which is preliminary data.</text>
</comment>
<reference evidence="2" key="1">
    <citation type="submission" date="2020-10" db="EMBL/GenBank/DDBJ databases">
        <authorList>
            <person name="Gilroy R."/>
        </authorList>
    </citation>
    <scope>NUCLEOTIDE SEQUENCE</scope>
    <source>
        <strain evidence="2">ChiBcec15-4380</strain>
    </source>
</reference>
<organism evidence="2 3">
    <name type="scientific">Candidatus Avoscillospira avicola</name>
    <dbReference type="NCBI Taxonomy" id="2840706"/>
    <lineage>
        <taxon>Bacteria</taxon>
        <taxon>Bacillati</taxon>
        <taxon>Bacillota</taxon>
        <taxon>Clostridia</taxon>
        <taxon>Eubacteriales</taxon>
        <taxon>Oscillospiraceae</taxon>
        <taxon>Oscillospiraceae incertae sedis</taxon>
        <taxon>Candidatus Avoscillospira</taxon>
    </lineage>
</organism>
<dbReference type="InterPro" id="IPR001226">
    <property type="entry name" value="Flavodoxin_CS"/>
</dbReference>